<dbReference type="PANTHER" id="PTHR12837:SF14">
    <property type="entry name" value="POLY(ADP-RIBOSE) GLYCOHYDROLASE"/>
    <property type="match status" value="1"/>
</dbReference>
<gene>
    <name evidence="7" type="ORF">DSTB1V02_LOCUS3367</name>
</gene>
<feature type="region of interest" description="Disordered" evidence="4">
    <location>
        <begin position="507"/>
        <end position="547"/>
    </location>
</feature>
<keyword evidence="8" id="KW-1185">Reference proteome</keyword>
<accession>A0A7R9A5F8</accession>
<dbReference type="EMBL" id="LR899951">
    <property type="protein sequence ID" value="CAD7243443.1"/>
    <property type="molecule type" value="Genomic_DNA"/>
</dbReference>
<evidence type="ECO:0000259" key="5">
    <source>
        <dbReference type="Pfam" id="PF05028"/>
    </source>
</evidence>
<feature type="domain" description="PARG catalytic Macro" evidence="5">
    <location>
        <begin position="195"/>
        <end position="380"/>
    </location>
</feature>
<evidence type="ECO:0000313" key="8">
    <source>
        <dbReference type="Proteomes" id="UP000677054"/>
    </source>
</evidence>
<dbReference type="GO" id="GO:0005737">
    <property type="term" value="C:cytoplasm"/>
    <property type="evidence" value="ECO:0007669"/>
    <property type="project" value="TreeGrafter"/>
</dbReference>
<evidence type="ECO:0000256" key="1">
    <source>
        <dbReference type="ARBA" id="ARBA00009545"/>
    </source>
</evidence>
<proteinExistence type="inferred from homology"/>
<reference evidence="7" key="1">
    <citation type="submission" date="2020-11" db="EMBL/GenBank/DDBJ databases">
        <authorList>
            <person name="Tran Van P."/>
        </authorList>
    </citation>
    <scope>NUCLEOTIDE SEQUENCE</scope>
</reference>
<evidence type="ECO:0000313" key="7">
    <source>
        <dbReference type="EMBL" id="CAD7243443.1"/>
    </source>
</evidence>
<sequence length="617" mass="69523">MALVLLPCDLPSWQSTLRHLQDLKHCRDTSNAVELMKKIYSISCVSLDPEDNEAEEMNSFEVLKRYLKSLPGEEERRFVERILPAMAEHALRLKERKPPFGLRYSLQQHDESIEVDRRFLVSILAACFFSCFPKRTPKTHPTLQDCNFAPFFRHLDCSFQQVKLRCVLALFDDICFREPPGVHPQVMPVREHLSIEDWESSGDALCPLIVRNQGQIESAESIAVQTVFGSPGIGGRVLFDAANQESTAFVTQPELLASLCFVENLEDNEAMVVVGFQPSSTIYWDPYEGKWEQCPRQPVPVRLMVYGGEVENGRRGGERMERWRTDGDYEHPQADEETPPLQLSIIDAEDFSECPLSQYEDIWILRELNKALTGFQQSPVVRRLPPIGQSRSSSPETKPSPEPPPCILLPSRNSRLSPVLSVEVVVGKSRVCGWGSRLIKMESVGSDKDRETLNVLRPSASTSSGLSERTVVDSEVTLGDADPEEVDRSSEEDYVFTLPRPWDEAGFSQYETCGSSDSPEYVSAHGSFEEDEPPREDPKRGKKRRRGTFAERLEEALLREAGEVERPEPVENPHRVNGDGATRINGVIRGFPEVRISVSGTYLKPAMEFPLAGFPDP</sequence>
<evidence type="ECO:0000256" key="2">
    <source>
        <dbReference type="ARBA" id="ARBA00012255"/>
    </source>
</evidence>
<protein>
    <recommendedName>
        <fullName evidence="2">poly(ADP-ribose) glycohydrolase</fullName>
        <ecNumber evidence="2">3.2.1.143</ecNumber>
    </recommendedName>
</protein>
<dbReference type="InterPro" id="IPR048362">
    <property type="entry name" value="PARG_helical"/>
</dbReference>
<comment type="similarity">
    <text evidence="1">Belongs to the poly(ADP-ribose) glycohydrolase family.</text>
</comment>
<dbReference type="Proteomes" id="UP000677054">
    <property type="component" value="Unassembled WGS sequence"/>
</dbReference>
<dbReference type="OrthoDB" id="6154436at2759"/>
<dbReference type="GO" id="GO:0005975">
    <property type="term" value="P:carbohydrate metabolic process"/>
    <property type="evidence" value="ECO:0007669"/>
    <property type="project" value="InterPro"/>
</dbReference>
<dbReference type="GO" id="GO:0005634">
    <property type="term" value="C:nucleus"/>
    <property type="evidence" value="ECO:0007669"/>
    <property type="project" value="TreeGrafter"/>
</dbReference>
<dbReference type="PANTHER" id="PTHR12837">
    <property type="entry name" value="POLY ADP-RIBOSE GLYCOHYDROLASE"/>
    <property type="match status" value="1"/>
</dbReference>
<feature type="region of interest" description="Disordered" evidence="4">
    <location>
        <begin position="383"/>
        <end position="406"/>
    </location>
</feature>
<dbReference type="Pfam" id="PF05028">
    <property type="entry name" value="PARG_cat_C"/>
    <property type="match status" value="1"/>
</dbReference>
<dbReference type="Pfam" id="PF20811">
    <property type="entry name" value="PARG_cat_N"/>
    <property type="match status" value="1"/>
</dbReference>
<dbReference type="GO" id="GO:0004649">
    <property type="term" value="F:poly(ADP-ribose) glycohydrolase activity"/>
    <property type="evidence" value="ECO:0007669"/>
    <property type="project" value="UniProtKB-EC"/>
</dbReference>
<evidence type="ECO:0000259" key="6">
    <source>
        <dbReference type="Pfam" id="PF20811"/>
    </source>
</evidence>
<dbReference type="GO" id="GO:1990966">
    <property type="term" value="P:ATP generation from poly-ADP-D-ribose"/>
    <property type="evidence" value="ECO:0007669"/>
    <property type="project" value="TreeGrafter"/>
</dbReference>
<feature type="domain" description="PARG helical" evidence="6">
    <location>
        <begin position="72"/>
        <end position="181"/>
    </location>
</feature>
<dbReference type="AlphaFoldDB" id="A0A7R9A5F8"/>
<dbReference type="EMBL" id="CAJPEV010000434">
    <property type="protein sequence ID" value="CAG0885225.1"/>
    <property type="molecule type" value="Genomic_DNA"/>
</dbReference>
<feature type="region of interest" description="Disordered" evidence="4">
    <location>
        <begin position="450"/>
        <end position="493"/>
    </location>
</feature>
<dbReference type="InterPro" id="IPR007724">
    <property type="entry name" value="Poly_GlycHdrlase"/>
</dbReference>
<dbReference type="GO" id="GO:0006282">
    <property type="term" value="P:regulation of DNA repair"/>
    <property type="evidence" value="ECO:0007669"/>
    <property type="project" value="InterPro"/>
</dbReference>
<name>A0A7R9A5F8_9CRUS</name>
<evidence type="ECO:0000256" key="4">
    <source>
        <dbReference type="SAM" id="MobiDB-lite"/>
    </source>
</evidence>
<evidence type="ECO:0000256" key="3">
    <source>
        <dbReference type="ARBA" id="ARBA00022801"/>
    </source>
</evidence>
<dbReference type="EC" id="3.2.1.143" evidence="2"/>
<dbReference type="InterPro" id="IPR046372">
    <property type="entry name" value="PARG_cat_C"/>
</dbReference>
<keyword evidence="3" id="KW-0378">Hydrolase</keyword>
<organism evidence="7">
    <name type="scientific">Darwinula stevensoni</name>
    <dbReference type="NCBI Taxonomy" id="69355"/>
    <lineage>
        <taxon>Eukaryota</taxon>
        <taxon>Metazoa</taxon>
        <taxon>Ecdysozoa</taxon>
        <taxon>Arthropoda</taxon>
        <taxon>Crustacea</taxon>
        <taxon>Oligostraca</taxon>
        <taxon>Ostracoda</taxon>
        <taxon>Podocopa</taxon>
        <taxon>Podocopida</taxon>
        <taxon>Darwinulocopina</taxon>
        <taxon>Darwinuloidea</taxon>
        <taxon>Darwinulidae</taxon>
        <taxon>Darwinula</taxon>
    </lineage>
</organism>
<dbReference type="GO" id="GO:0009225">
    <property type="term" value="P:nucleotide-sugar metabolic process"/>
    <property type="evidence" value="ECO:0007669"/>
    <property type="project" value="TreeGrafter"/>
</dbReference>
<feature type="compositionally biased region" description="Polar residues" evidence="4">
    <location>
        <begin position="509"/>
        <end position="518"/>
    </location>
</feature>